<evidence type="ECO:0000256" key="1">
    <source>
        <dbReference type="ARBA" id="ARBA00004141"/>
    </source>
</evidence>
<dbReference type="InterPro" id="IPR037257">
    <property type="entry name" value="T2SS_E_N_sf"/>
</dbReference>
<dbReference type="Pfam" id="PF13632">
    <property type="entry name" value="Glyco_trans_2_3"/>
    <property type="match status" value="1"/>
</dbReference>
<keyword evidence="6 7" id="KW-0472">Membrane</keyword>
<dbReference type="GO" id="GO:0016757">
    <property type="term" value="F:glycosyltransferase activity"/>
    <property type="evidence" value="ECO:0007669"/>
    <property type="project" value="UniProtKB-KW"/>
</dbReference>
<dbReference type="RefSeq" id="WP_128268733.1">
    <property type="nucleotide sequence ID" value="NZ_SAUW01000002.1"/>
</dbReference>
<comment type="subcellular location">
    <subcellularLocation>
        <location evidence="1">Membrane</location>
        <topology evidence="1">Multi-pass membrane protein</topology>
    </subcellularLocation>
</comment>
<evidence type="ECO:0000259" key="8">
    <source>
        <dbReference type="Pfam" id="PF05157"/>
    </source>
</evidence>
<evidence type="ECO:0000256" key="4">
    <source>
        <dbReference type="ARBA" id="ARBA00022692"/>
    </source>
</evidence>
<evidence type="ECO:0000256" key="2">
    <source>
        <dbReference type="ARBA" id="ARBA00022676"/>
    </source>
</evidence>
<evidence type="ECO:0000313" key="11">
    <source>
        <dbReference type="Proteomes" id="UP000285710"/>
    </source>
</evidence>
<dbReference type="AlphaFoldDB" id="A0A443J352"/>
<evidence type="ECO:0000256" key="6">
    <source>
        <dbReference type="ARBA" id="ARBA00023136"/>
    </source>
</evidence>
<evidence type="ECO:0000256" key="3">
    <source>
        <dbReference type="ARBA" id="ARBA00022679"/>
    </source>
</evidence>
<evidence type="ECO:0000259" key="9">
    <source>
        <dbReference type="Pfam" id="PF13632"/>
    </source>
</evidence>
<feature type="domain" description="Type II secretion system protein GspE N-terminal" evidence="8">
    <location>
        <begin position="93"/>
        <end position="167"/>
    </location>
</feature>
<dbReference type="CDD" id="cd06427">
    <property type="entry name" value="CESA_like_2"/>
    <property type="match status" value="1"/>
</dbReference>
<dbReference type="Proteomes" id="UP000285710">
    <property type="component" value="Unassembled WGS sequence"/>
</dbReference>
<dbReference type="InterPro" id="IPR050321">
    <property type="entry name" value="Glycosyltr_2/OpgH_subfam"/>
</dbReference>
<evidence type="ECO:0000256" key="5">
    <source>
        <dbReference type="ARBA" id="ARBA00022989"/>
    </source>
</evidence>
<protein>
    <submittedName>
        <fullName evidence="10">Glycosyltransferase</fullName>
    </submittedName>
</protein>
<name>A0A443J352_9RHOB</name>
<comment type="caution">
    <text evidence="10">The sequence shown here is derived from an EMBL/GenBank/DDBJ whole genome shotgun (WGS) entry which is preliminary data.</text>
</comment>
<dbReference type="InterPro" id="IPR001173">
    <property type="entry name" value="Glyco_trans_2-like"/>
</dbReference>
<gene>
    <name evidence="10" type="ORF">D2T33_02655</name>
</gene>
<feature type="transmembrane region" description="Helical" evidence="7">
    <location>
        <begin position="524"/>
        <end position="549"/>
    </location>
</feature>
<dbReference type="PANTHER" id="PTHR43867:SF2">
    <property type="entry name" value="CELLULOSE SYNTHASE CATALYTIC SUBUNIT A [UDP-FORMING]"/>
    <property type="match status" value="1"/>
</dbReference>
<keyword evidence="5 7" id="KW-1133">Transmembrane helix</keyword>
<dbReference type="SUPFAM" id="SSF53448">
    <property type="entry name" value="Nucleotide-diphospho-sugar transferases"/>
    <property type="match status" value="1"/>
</dbReference>
<keyword evidence="3 10" id="KW-0808">Transferase</keyword>
<dbReference type="Pfam" id="PF05157">
    <property type="entry name" value="MshEN"/>
    <property type="match status" value="1"/>
</dbReference>
<organism evidence="10 11">
    <name type="scientific">Paenirhodobacter populi</name>
    <dbReference type="NCBI Taxonomy" id="2306993"/>
    <lineage>
        <taxon>Bacteria</taxon>
        <taxon>Pseudomonadati</taxon>
        <taxon>Pseudomonadota</taxon>
        <taxon>Alphaproteobacteria</taxon>
        <taxon>Rhodobacterales</taxon>
        <taxon>Rhodobacter group</taxon>
        <taxon>Paenirhodobacter</taxon>
    </lineage>
</organism>
<dbReference type="InterPro" id="IPR007831">
    <property type="entry name" value="T2SS_GspE_N"/>
</dbReference>
<evidence type="ECO:0000313" key="10">
    <source>
        <dbReference type="EMBL" id="RWR14869.1"/>
    </source>
</evidence>
<dbReference type="Gene3D" id="3.90.550.10">
    <property type="entry name" value="Spore Coat Polysaccharide Biosynthesis Protein SpsA, Chain A"/>
    <property type="match status" value="1"/>
</dbReference>
<keyword evidence="11" id="KW-1185">Reference proteome</keyword>
<feature type="transmembrane region" description="Helical" evidence="7">
    <location>
        <begin position="223"/>
        <end position="244"/>
    </location>
</feature>
<reference evidence="10 11" key="2">
    <citation type="submission" date="2019-01" db="EMBL/GenBank/DDBJ databases">
        <authorList>
            <person name="Li Y."/>
        </authorList>
    </citation>
    <scope>NUCLEOTIDE SEQUENCE [LARGE SCALE GENOMIC DNA]</scope>
    <source>
        <strain evidence="10 11">2D-5</strain>
    </source>
</reference>
<dbReference type="Gene3D" id="3.30.300.160">
    <property type="entry name" value="Type II secretion system, protein E, N-terminal domain"/>
    <property type="match status" value="1"/>
</dbReference>
<evidence type="ECO:0000256" key="7">
    <source>
        <dbReference type="SAM" id="Phobius"/>
    </source>
</evidence>
<feature type="domain" description="Glycosyltransferase 2-like" evidence="9">
    <location>
        <begin position="354"/>
        <end position="551"/>
    </location>
</feature>
<accession>A0A443J352</accession>
<sequence>MEARGRLRVVGGNEFQRIGNAARPQPAAARAGRRPPLGQILTEMQAVDPGNLLKAVAIRAREDVRLGDILLAHGWVREDDLMTALARQWSASAIDLSRDPPDPRLIDEIGAETCLKETILPWRRIGDTVVIATARPEDFAALRERLPAAFLPCRMVIASETAIHAALLSRRQTALIRRAEHRVPVIESCRTSSPAVASNIALGLIFALALGLMALPLATFSLIFGWTILTLIAAMGLKLVACGAEIWAHRKRRADPPPDTTTPARLPVVSILLPLLHEPDIAGKLVARIGQLNYPRELLDVLLIVEADDDTTRDALARTRLPHWMRVVTVPGGPIRTKPRAMNYALNFCRGSIIGVYDAEDRPDPEQLHVIARRFAAAPSEVACLQGILDYYNPRTNWLARCFTIEYATWFRVMLPGMARLGLVLPLGGTTLFFRRDALEELGAWDAHNVTEDADLGLRLARHGYRTEMVPTVTHEEANCRPLPWIRQRSRWLKGYAMTWAVHMRNPAALWRDLGPKRFIGVQIVFLASLSQYLLAPVLWSCWLLLFGLPHPVGAVLPGGAIPMLVAVLVASELVNVVAAAWAVRGPAHRHLLPWTVTMNLYFPLGALAAWRAIYEAVTRPFHWEKTAHGIFEHEPEAIPVPVEAAQRKTLQ</sequence>
<proteinExistence type="predicted"/>
<reference evidence="10 11" key="1">
    <citation type="submission" date="2019-01" db="EMBL/GenBank/DDBJ databases">
        <title>Sinorhodobacter populi sp. nov. isolated from the symptomatic bark tissue of Populus euramericana canker.</title>
        <authorList>
            <person name="Xu G."/>
        </authorList>
    </citation>
    <scope>NUCLEOTIDE SEQUENCE [LARGE SCALE GENOMIC DNA]</scope>
    <source>
        <strain evidence="10 11">2D-5</strain>
    </source>
</reference>
<dbReference type="EMBL" id="SAUW01000002">
    <property type="protein sequence ID" value="RWR14869.1"/>
    <property type="molecule type" value="Genomic_DNA"/>
</dbReference>
<keyword evidence="4 7" id="KW-0812">Transmembrane</keyword>
<dbReference type="PANTHER" id="PTHR43867">
    <property type="entry name" value="CELLULOSE SYNTHASE CATALYTIC SUBUNIT A [UDP-FORMING]"/>
    <property type="match status" value="1"/>
</dbReference>
<dbReference type="InterPro" id="IPR029044">
    <property type="entry name" value="Nucleotide-diphossugar_trans"/>
</dbReference>
<keyword evidence="2" id="KW-0328">Glycosyltransferase</keyword>
<feature type="transmembrane region" description="Helical" evidence="7">
    <location>
        <begin position="561"/>
        <end position="584"/>
    </location>
</feature>
<feature type="transmembrane region" description="Helical" evidence="7">
    <location>
        <begin position="196"/>
        <end position="217"/>
    </location>
</feature>
<dbReference type="GO" id="GO:0016020">
    <property type="term" value="C:membrane"/>
    <property type="evidence" value="ECO:0007669"/>
    <property type="project" value="UniProtKB-SubCell"/>
</dbReference>
<dbReference type="SUPFAM" id="SSF160246">
    <property type="entry name" value="EspE N-terminal domain-like"/>
    <property type="match status" value="1"/>
</dbReference>